<evidence type="ECO:0000313" key="3">
    <source>
        <dbReference type="Proteomes" id="UP000295805"/>
    </source>
</evidence>
<reference evidence="2 3" key="1">
    <citation type="submission" date="2019-03" db="EMBL/GenBank/DDBJ databases">
        <title>Root nodule microbial communities of legume samples collected from USA, Mexico and Botswana.</title>
        <authorList>
            <person name="Hirsch A."/>
        </authorList>
    </citation>
    <scope>NUCLEOTIDE SEQUENCE [LARGE SCALE GENOMIC DNA]</scope>
    <source>
        <strain evidence="2 3">55</strain>
    </source>
</reference>
<dbReference type="Pfam" id="PF00462">
    <property type="entry name" value="Glutaredoxin"/>
    <property type="match status" value="1"/>
</dbReference>
<comment type="caution">
    <text evidence="2">The sequence shown here is derived from an EMBL/GenBank/DDBJ whole genome shotgun (WGS) entry which is preliminary data.</text>
</comment>
<dbReference type="AlphaFoldDB" id="A0A4R3ZP45"/>
<feature type="domain" description="Glutaredoxin" evidence="1">
    <location>
        <begin position="6"/>
        <end position="59"/>
    </location>
</feature>
<evidence type="ECO:0000259" key="1">
    <source>
        <dbReference type="Pfam" id="PF00462"/>
    </source>
</evidence>
<accession>A0A4R3ZP45</accession>
<dbReference type="SUPFAM" id="SSF52833">
    <property type="entry name" value="Thioredoxin-like"/>
    <property type="match status" value="1"/>
</dbReference>
<organism evidence="2 3">
    <name type="scientific">Dietzia cinnamea</name>
    <dbReference type="NCBI Taxonomy" id="321318"/>
    <lineage>
        <taxon>Bacteria</taxon>
        <taxon>Bacillati</taxon>
        <taxon>Actinomycetota</taxon>
        <taxon>Actinomycetes</taxon>
        <taxon>Mycobacteriales</taxon>
        <taxon>Dietziaceae</taxon>
        <taxon>Dietzia</taxon>
    </lineage>
</organism>
<dbReference type="InterPro" id="IPR002109">
    <property type="entry name" value="Glutaredoxin"/>
</dbReference>
<sequence length="84" mass="9288">MTAPTVTLYGRAACPPCMRTKKLLEQGSVTFLYVDVDQDPAALDGLTELEWVTALPVVITPGLKWCGYRPEHIRTVIASRNEVL</sequence>
<protein>
    <submittedName>
        <fullName evidence="2">Ribonucleoside-diphosphate reductase class Ib glutaredoxin subunit</fullName>
    </submittedName>
</protein>
<dbReference type="GeneID" id="89532394"/>
<dbReference type="Proteomes" id="UP000295805">
    <property type="component" value="Unassembled WGS sequence"/>
</dbReference>
<dbReference type="InterPro" id="IPR036249">
    <property type="entry name" value="Thioredoxin-like_sf"/>
</dbReference>
<name>A0A4R3ZP45_9ACTN</name>
<dbReference type="CDD" id="cd02976">
    <property type="entry name" value="NrdH"/>
    <property type="match status" value="1"/>
</dbReference>
<dbReference type="Gene3D" id="3.40.30.10">
    <property type="entry name" value="Glutaredoxin"/>
    <property type="match status" value="1"/>
</dbReference>
<evidence type="ECO:0000313" key="2">
    <source>
        <dbReference type="EMBL" id="TCW21354.1"/>
    </source>
</evidence>
<gene>
    <name evidence="2" type="ORF">EDD19_1247</name>
</gene>
<dbReference type="RefSeq" id="WP_131886284.1">
    <property type="nucleotide sequence ID" value="NZ_CP143054.1"/>
</dbReference>
<proteinExistence type="predicted"/>
<dbReference type="PROSITE" id="PS51354">
    <property type="entry name" value="GLUTAREDOXIN_2"/>
    <property type="match status" value="1"/>
</dbReference>
<dbReference type="EMBL" id="SMCX01000024">
    <property type="protein sequence ID" value="TCW21354.1"/>
    <property type="molecule type" value="Genomic_DNA"/>
</dbReference>